<dbReference type="GO" id="GO:0005524">
    <property type="term" value="F:ATP binding"/>
    <property type="evidence" value="ECO:0007669"/>
    <property type="project" value="UniProtKB-KW"/>
</dbReference>
<organism evidence="1 2">
    <name type="scientific">Leptolyngbya foveolarum</name>
    <dbReference type="NCBI Taxonomy" id="47253"/>
    <lineage>
        <taxon>Bacteria</taxon>
        <taxon>Bacillati</taxon>
        <taxon>Cyanobacteriota</taxon>
        <taxon>Cyanophyceae</taxon>
        <taxon>Leptolyngbyales</taxon>
        <taxon>Leptolyngbyaceae</taxon>
        <taxon>Leptolyngbya group</taxon>
        <taxon>Leptolyngbya</taxon>
    </lineage>
</organism>
<comment type="caution">
    <text evidence="1">The sequence shown here is derived from an EMBL/GenBank/DDBJ whole genome shotgun (WGS) entry which is preliminary data.</text>
</comment>
<gene>
    <name evidence="1" type="ORF">DCF25_11085</name>
</gene>
<dbReference type="EMBL" id="QBMC01000067">
    <property type="protein sequence ID" value="PZO17525.1"/>
    <property type="molecule type" value="Genomic_DNA"/>
</dbReference>
<accession>A0A2W4W609</accession>
<keyword evidence="1" id="KW-0547">Nucleotide-binding</keyword>
<dbReference type="InterPro" id="IPR029024">
    <property type="entry name" value="TerB-like"/>
</dbReference>
<protein>
    <submittedName>
        <fullName evidence="1">Branched-chain amino acid ABC transporter ATP-binding protein</fullName>
    </submittedName>
</protein>
<evidence type="ECO:0000313" key="1">
    <source>
        <dbReference type="EMBL" id="PZO17525.1"/>
    </source>
</evidence>
<proteinExistence type="predicted"/>
<dbReference type="CDD" id="cd07177">
    <property type="entry name" value="terB_like"/>
    <property type="match status" value="1"/>
</dbReference>
<dbReference type="AlphaFoldDB" id="A0A2W4W609"/>
<reference evidence="1 2" key="2">
    <citation type="submission" date="2018-06" db="EMBL/GenBank/DDBJ databases">
        <title>Metagenomic assembly of (sub)arctic Cyanobacteria and their associated microbiome from non-axenic cultures.</title>
        <authorList>
            <person name="Baurain D."/>
        </authorList>
    </citation>
    <scope>NUCLEOTIDE SEQUENCE [LARGE SCALE GENOMIC DNA]</scope>
    <source>
        <strain evidence="1">ULC129bin1</strain>
    </source>
</reference>
<evidence type="ECO:0000313" key="2">
    <source>
        <dbReference type="Proteomes" id="UP000249354"/>
    </source>
</evidence>
<keyword evidence="1" id="KW-0067">ATP-binding</keyword>
<dbReference type="SUPFAM" id="SSF158682">
    <property type="entry name" value="TerB-like"/>
    <property type="match status" value="1"/>
</dbReference>
<dbReference type="Proteomes" id="UP000249354">
    <property type="component" value="Unassembled WGS sequence"/>
</dbReference>
<dbReference type="Gene3D" id="1.10.3680.10">
    <property type="entry name" value="TerB-like"/>
    <property type="match status" value="1"/>
</dbReference>
<name>A0A2W4W609_9CYAN</name>
<sequence length="159" mass="18249">MNIQPPPISPRQMNLMRVVLYMAWADDSLEQKEVDTMIERFSQLFAAEPKQQKHLQEQLQEYFVQKVPLEEAVAKLTTEAEKEVALRLSYEVIKSSTRTPEENAINRAEGEAYQKLLSLLALPEATVERAEKEATESFNKGGKNVIDMLAFQLREHLNT</sequence>
<reference evidence="2" key="1">
    <citation type="submission" date="2018-04" db="EMBL/GenBank/DDBJ databases">
        <authorList>
            <person name="Cornet L."/>
        </authorList>
    </citation>
    <scope>NUCLEOTIDE SEQUENCE [LARGE SCALE GENOMIC DNA]</scope>
</reference>